<evidence type="ECO:0000256" key="6">
    <source>
        <dbReference type="ARBA" id="ARBA00022723"/>
    </source>
</evidence>
<evidence type="ECO:0000256" key="5">
    <source>
        <dbReference type="ARBA" id="ARBA00022692"/>
    </source>
</evidence>
<evidence type="ECO:0000256" key="3">
    <source>
        <dbReference type="ARBA" id="ARBA00012483"/>
    </source>
</evidence>
<dbReference type="GO" id="GO:0006511">
    <property type="term" value="P:ubiquitin-dependent protein catabolic process"/>
    <property type="evidence" value="ECO:0007669"/>
    <property type="project" value="TreeGrafter"/>
</dbReference>
<dbReference type="SUPFAM" id="SSF57850">
    <property type="entry name" value="RING/U-box"/>
    <property type="match status" value="1"/>
</dbReference>
<dbReference type="GO" id="GO:0061630">
    <property type="term" value="F:ubiquitin protein ligase activity"/>
    <property type="evidence" value="ECO:0007669"/>
    <property type="project" value="UniProtKB-EC"/>
</dbReference>
<keyword evidence="5" id="KW-0812">Transmembrane</keyword>
<keyword evidence="4" id="KW-0808">Transferase</keyword>
<keyword evidence="11" id="KW-0472">Membrane</keyword>
<comment type="caution">
    <text evidence="15">The sequence shown here is derived from an EMBL/GenBank/DDBJ whole genome shotgun (WGS) entry which is preliminary data.</text>
</comment>
<dbReference type="EC" id="2.3.2.27" evidence="3"/>
<keyword evidence="8" id="KW-0833">Ubl conjugation pathway</keyword>
<sequence length="195" mass="22170">MSNPYEVEHNIKGKPKTANRRPSMSSFYNAMQQIEINPSSHSNPHATPTPVDMAAAMRLLQDQYHTLLSTTSSPQTSSLLETLTEALELQIYNPPTTVEGVNQAYLDELERVDKKTLKEEDTCPICAEKFLDDAYPLVVELPCHKTHRFDLECVGPWLRLNGTCPLDRRSLVMKKDVVKKNEGEEEEEVYDDLYA</sequence>
<dbReference type="InterPro" id="IPR001841">
    <property type="entry name" value="Znf_RING"/>
</dbReference>
<evidence type="ECO:0000256" key="11">
    <source>
        <dbReference type="ARBA" id="ARBA00023136"/>
    </source>
</evidence>
<dbReference type="GO" id="GO:0016567">
    <property type="term" value="P:protein ubiquitination"/>
    <property type="evidence" value="ECO:0007669"/>
    <property type="project" value="TreeGrafter"/>
</dbReference>
<evidence type="ECO:0000256" key="2">
    <source>
        <dbReference type="ARBA" id="ARBA00004141"/>
    </source>
</evidence>
<dbReference type="AlphaFoldDB" id="A0A9P7ZA51"/>
<evidence type="ECO:0000256" key="8">
    <source>
        <dbReference type="ARBA" id="ARBA00022786"/>
    </source>
</evidence>
<evidence type="ECO:0000313" key="15">
    <source>
        <dbReference type="EMBL" id="KAG9248046.1"/>
    </source>
</evidence>
<dbReference type="GO" id="GO:0016020">
    <property type="term" value="C:membrane"/>
    <property type="evidence" value="ECO:0007669"/>
    <property type="project" value="UniProtKB-SubCell"/>
</dbReference>
<evidence type="ECO:0000259" key="14">
    <source>
        <dbReference type="PROSITE" id="PS50089"/>
    </source>
</evidence>
<feature type="compositionally biased region" description="Basic and acidic residues" evidence="13">
    <location>
        <begin position="1"/>
        <end position="11"/>
    </location>
</feature>
<evidence type="ECO:0000256" key="4">
    <source>
        <dbReference type="ARBA" id="ARBA00022679"/>
    </source>
</evidence>
<feature type="region of interest" description="Disordered" evidence="13">
    <location>
        <begin position="1"/>
        <end position="21"/>
    </location>
</feature>
<accession>A0A9P7ZA51</accession>
<dbReference type="PANTHER" id="PTHR45977:SF4">
    <property type="entry name" value="RING-TYPE DOMAIN-CONTAINING PROTEIN"/>
    <property type="match status" value="1"/>
</dbReference>
<evidence type="ECO:0000256" key="10">
    <source>
        <dbReference type="ARBA" id="ARBA00022989"/>
    </source>
</evidence>
<dbReference type="InterPro" id="IPR013083">
    <property type="entry name" value="Znf_RING/FYVE/PHD"/>
</dbReference>
<protein>
    <recommendedName>
        <fullName evidence="3">RING-type E3 ubiquitin transferase</fullName>
        <ecNumber evidence="3">2.3.2.27</ecNumber>
    </recommendedName>
</protein>
<evidence type="ECO:0000313" key="16">
    <source>
        <dbReference type="Proteomes" id="UP000887226"/>
    </source>
</evidence>
<comment type="subcellular location">
    <subcellularLocation>
        <location evidence="2">Membrane</location>
        <topology evidence="2">Multi-pass membrane protein</topology>
    </subcellularLocation>
</comment>
<feature type="domain" description="RING-type" evidence="14">
    <location>
        <begin position="123"/>
        <end position="168"/>
    </location>
</feature>
<evidence type="ECO:0000256" key="1">
    <source>
        <dbReference type="ARBA" id="ARBA00000900"/>
    </source>
</evidence>
<evidence type="ECO:0000256" key="13">
    <source>
        <dbReference type="SAM" id="MobiDB-lite"/>
    </source>
</evidence>
<name>A0A9P7ZA51_9HELO</name>
<proteinExistence type="predicted"/>
<keyword evidence="6" id="KW-0479">Metal-binding</keyword>
<comment type="catalytic activity">
    <reaction evidence="1">
        <text>S-ubiquitinyl-[E2 ubiquitin-conjugating enzyme]-L-cysteine + [acceptor protein]-L-lysine = [E2 ubiquitin-conjugating enzyme]-L-cysteine + N(6)-ubiquitinyl-[acceptor protein]-L-lysine.</text>
        <dbReference type="EC" id="2.3.2.27"/>
    </reaction>
</comment>
<dbReference type="PROSITE" id="PS50089">
    <property type="entry name" value="ZF_RING_2"/>
    <property type="match status" value="1"/>
</dbReference>
<evidence type="ECO:0000256" key="7">
    <source>
        <dbReference type="ARBA" id="ARBA00022771"/>
    </source>
</evidence>
<keyword evidence="9" id="KW-0862">Zinc</keyword>
<reference evidence="15" key="1">
    <citation type="journal article" date="2021" name="IMA Fungus">
        <title>Genomic characterization of three marine fungi, including Emericellopsis atlantica sp. nov. with signatures of a generalist lifestyle and marine biomass degradation.</title>
        <authorList>
            <person name="Hagestad O.C."/>
            <person name="Hou L."/>
            <person name="Andersen J.H."/>
            <person name="Hansen E.H."/>
            <person name="Altermark B."/>
            <person name="Li C."/>
            <person name="Kuhnert E."/>
            <person name="Cox R.J."/>
            <person name="Crous P.W."/>
            <person name="Spatafora J.W."/>
            <person name="Lail K."/>
            <person name="Amirebrahimi M."/>
            <person name="Lipzen A."/>
            <person name="Pangilinan J."/>
            <person name="Andreopoulos W."/>
            <person name="Hayes R.D."/>
            <person name="Ng V."/>
            <person name="Grigoriev I.V."/>
            <person name="Jackson S.A."/>
            <person name="Sutton T.D.S."/>
            <person name="Dobson A.D.W."/>
            <person name="Rama T."/>
        </authorList>
    </citation>
    <scope>NUCLEOTIDE SEQUENCE</scope>
    <source>
        <strain evidence="15">TRa3180A</strain>
    </source>
</reference>
<evidence type="ECO:0000256" key="9">
    <source>
        <dbReference type="ARBA" id="ARBA00022833"/>
    </source>
</evidence>
<dbReference type="GO" id="GO:0008270">
    <property type="term" value="F:zinc ion binding"/>
    <property type="evidence" value="ECO:0007669"/>
    <property type="project" value="UniProtKB-KW"/>
</dbReference>
<dbReference type="EMBL" id="MU253757">
    <property type="protein sequence ID" value="KAG9248046.1"/>
    <property type="molecule type" value="Genomic_DNA"/>
</dbReference>
<dbReference type="OrthoDB" id="8062037at2759"/>
<organism evidence="15 16">
    <name type="scientific">Calycina marina</name>
    <dbReference type="NCBI Taxonomy" id="1763456"/>
    <lineage>
        <taxon>Eukaryota</taxon>
        <taxon>Fungi</taxon>
        <taxon>Dikarya</taxon>
        <taxon>Ascomycota</taxon>
        <taxon>Pezizomycotina</taxon>
        <taxon>Leotiomycetes</taxon>
        <taxon>Helotiales</taxon>
        <taxon>Pezizellaceae</taxon>
        <taxon>Calycina</taxon>
    </lineage>
</organism>
<evidence type="ECO:0000256" key="12">
    <source>
        <dbReference type="PROSITE-ProRule" id="PRU00175"/>
    </source>
</evidence>
<keyword evidence="16" id="KW-1185">Reference proteome</keyword>
<keyword evidence="10" id="KW-1133">Transmembrane helix</keyword>
<dbReference type="Pfam" id="PF13639">
    <property type="entry name" value="zf-RING_2"/>
    <property type="match status" value="1"/>
</dbReference>
<dbReference type="Gene3D" id="3.30.40.10">
    <property type="entry name" value="Zinc/RING finger domain, C3HC4 (zinc finger)"/>
    <property type="match status" value="1"/>
</dbReference>
<dbReference type="PANTHER" id="PTHR45977">
    <property type="entry name" value="TARGET OF ERK KINASE MPK-1"/>
    <property type="match status" value="1"/>
</dbReference>
<gene>
    <name evidence="15" type="ORF">BJ878DRAFT_538722</name>
</gene>
<dbReference type="Proteomes" id="UP000887226">
    <property type="component" value="Unassembled WGS sequence"/>
</dbReference>
<keyword evidence="7 12" id="KW-0863">Zinc-finger</keyword>